<gene>
    <name evidence="1" type="ORF">DEM27_33380</name>
</gene>
<comment type="caution">
    <text evidence="1">The sequence shown here is derived from an EMBL/GenBank/DDBJ whole genome shotgun (WGS) entry which is preliminary data.</text>
</comment>
<dbReference type="EMBL" id="QFBC01000057">
    <property type="protein sequence ID" value="PWE52009.1"/>
    <property type="molecule type" value="Genomic_DNA"/>
</dbReference>
<evidence type="ECO:0000313" key="1">
    <source>
        <dbReference type="EMBL" id="PWE52009.1"/>
    </source>
</evidence>
<organism evidence="1 2">
    <name type="scientific">Metarhizobium album</name>
    <dbReference type="NCBI Taxonomy" id="2182425"/>
    <lineage>
        <taxon>Bacteria</taxon>
        <taxon>Pseudomonadati</taxon>
        <taxon>Pseudomonadota</taxon>
        <taxon>Alphaproteobacteria</taxon>
        <taxon>Hyphomicrobiales</taxon>
        <taxon>Rhizobiaceae</taxon>
        <taxon>Metarhizobium</taxon>
    </lineage>
</organism>
<accession>A0A2U2DFD1</accession>
<evidence type="ECO:0000313" key="2">
    <source>
        <dbReference type="Proteomes" id="UP000245252"/>
    </source>
</evidence>
<feature type="non-terminal residue" evidence="1">
    <location>
        <position position="1"/>
    </location>
</feature>
<dbReference type="RefSeq" id="WP_165823745.1">
    <property type="nucleotide sequence ID" value="NZ_QFBC01000057.1"/>
</dbReference>
<dbReference type="Proteomes" id="UP000245252">
    <property type="component" value="Unassembled WGS sequence"/>
</dbReference>
<sequence length="107" mass="11725">MTGFELPADVIESLLKVGLVEWGQTFCQSDEKHIEDYRDTLRMTREGYEIEAEETTISYVALAGTSIVLANTGNSPNSRQTARILVGAWNQLVEIAMASTTAEGSEP</sequence>
<reference evidence="1 2" key="1">
    <citation type="submission" date="2018-05" db="EMBL/GenBank/DDBJ databases">
        <title>The draft genome of strain NS-104.</title>
        <authorList>
            <person name="Hang P."/>
            <person name="Jiang J."/>
        </authorList>
    </citation>
    <scope>NUCLEOTIDE SEQUENCE [LARGE SCALE GENOMIC DNA]</scope>
    <source>
        <strain evidence="1 2">NS-104</strain>
    </source>
</reference>
<proteinExistence type="predicted"/>
<dbReference type="AlphaFoldDB" id="A0A2U2DFD1"/>
<name>A0A2U2DFD1_9HYPH</name>
<keyword evidence="2" id="KW-1185">Reference proteome</keyword>
<protein>
    <submittedName>
        <fullName evidence="1">Uncharacterized protein</fullName>
    </submittedName>
</protein>